<dbReference type="GO" id="GO:0004359">
    <property type="term" value="F:glutaminase activity"/>
    <property type="evidence" value="ECO:0007669"/>
    <property type="project" value="UniProtKB-UniRule"/>
</dbReference>
<dbReference type="InterPro" id="IPR029062">
    <property type="entry name" value="Class_I_gatase-like"/>
</dbReference>
<reference evidence="4 5" key="1">
    <citation type="journal article" date="2011" name="Stand. Genomic Sci.">
        <title>High quality draft genome sequence of Segniliparus rugosus CDC 945(T)= (ATCC BAA-974(T)).</title>
        <authorList>
            <person name="Earl A.M."/>
            <person name="Desjardins C.A."/>
            <person name="Fitzgerald M.G."/>
            <person name="Arachchi H.M."/>
            <person name="Zeng Q."/>
            <person name="Mehta T."/>
            <person name="Griggs A."/>
            <person name="Birren B.W."/>
            <person name="Toney N.C."/>
            <person name="Carr J."/>
            <person name="Posey J."/>
            <person name="Butler W.R."/>
        </authorList>
    </citation>
    <scope>NUCLEOTIDE SEQUENCE [LARGE SCALE GENOMIC DNA]</scope>
    <source>
        <strain evidence="5">ATCC BAA-974 / DSM 45345 / CCUG 50838 / CIP 108380 / JCM 13579 / CDC 945</strain>
    </source>
</reference>
<feature type="active site" description="Nucleophile" evidence="2">
    <location>
        <position position="97"/>
    </location>
</feature>
<dbReference type="GO" id="GO:0009236">
    <property type="term" value="P:cobalamin biosynthetic process"/>
    <property type="evidence" value="ECO:0007669"/>
    <property type="project" value="InterPro"/>
</dbReference>
<dbReference type="HOGENOM" id="CLU_064047_2_0_11"/>
<dbReference type="UniPathway" id="UPA00219"/>
<comment type="caution">
    <text evidence="4">The sequence shown here is derived from an EMBL/GenBank/DDBJ whole genome shotgun (WGS) entry which is preliminary data.</text>
</comment>
<feature type="binding site" evidence="2">
    <location>
        <position position="132"/>
    </location>
    <ligand>
        <name>substrate</name>
    </ligand>
</feature>
<dbReference type="Proteomes" id="UP000004816">
    <property type="component" value="Unassembled WGS sequence"/>
</dbReference>
<gene>
    <name evidence="2" type="primary">gatD</name>
    <name evidence="4" type="ORF">HMPREF9336_04092</name>
</gene>
<name>U1LN84_SEGRC</name>
<dbReference type="PANTHER" id="PTHR21343:SF9">
    <property type="entry name" value="LIPID II ISOGLUTAMINYL SYNTHASE (GLUTAMINE-HYDROLYZING) SUBUNIT GATD"/>
    <property type="match status" value="1"/>
</dbReference>
<feature type="active site" evidence="2">
    <location>
        <position position="198"/>
    </location>
</feature>
<comment type="subunit">
    <text evidence="2">Forms a heterodimer with MurT.</text>
</comment>
<dbReference type="HAMAP" id="MF_02213">
    <property type="entry name" value="Lipid_II_synth_GatD"/>
    <property type="match status" value="1"/>
</dbReference>
<keyword evidence="2" id="KW-0378">Hydrolase</keyword>
<dbReference type="InterPro" id="IPR033949">
    <property type="entry name" value="CobQ_GATase1"/>
</dbReference>
<dbReference type="OrthoDB" id="9782045at2"/>
<keyword evidence="1 2" id="KW-0315">Glutamine amidotransferase</keyword>
<dbReference type="GO" id="GO:0140282">
    <property type="term" value="F:carbon-nitrogen ligase activity on lipid II"/>
    <property type="evidence" value="ECO:0007669"/>
    <property type="project" value="UniProtKB-UniRule"/>
</dbReference>
<keyword evidence="2" id="KW-0961">Cell wall biogenesis/degradation</keyword>
<evidence type="ECO:0000313" key="5">
    <source>
        <dbReference type="Proteomes" id="UP000004816"/>
    </source>
</evidence>
<feature type="domain" description="CobB/CobQ-like glutamine amidotransferase" evidence="3">
    <location>
        <begin position="10"/>
        <end position="205"/>
    </location>
</feature>
<dbReference type="eggNOG" id="COG3442">
    <property type="taxonomic scope" value="Bacteria"/>
</dbReference>
<protein>
    <recommendedName>
        <fullName evidence="2">Lipid II isoglutaminyl synthase (glutamine-hydrolyzing) subunit GatD</fullName>
        <ecNumber evidence="2">6.3.5.13</ecNumber>
    </recommendedName>
    <alternativeName>
        <fullName evidence="2">Lipid II isoglutaminyl synthase glutaminase subunit</fullName>
        <ecNumber evidence="2">3.5.1.2</ecNumber>
    </alternativeName>
</protein>
<dbReference type="EC" id="6.3.5.13" evidence="2"/>
<dbReference type="InterPro" id="IPR011698">
    <property type="entry name" value="GATase_3"/>
</dbReference>
<dbReference type="Pfam" id="PF07685">
    <property type="entry name" value="GATase_3"/>
    <property type="match status" value="1"/>
</dbReference>
<comment type="pathway">
    <text evidence="2">Cell wall biogenesis; peptidoglycan biosynthesis.</text>
</comment>
<comment type="catalytic activity">
    <reaction evidence="2">
        <text>beta-D-GlcNAc-(1-&gt;4)-Mur2Ac(oyl-L-Ala-gamma-D-Glu-L-Lys-D-Ala-D-Ala)-di-trans,octa-cis-undecaprenyl diphosphate + L-glutamine + ATP + H2O = beta-D-GlcNAc-(1-&gt;4)-Mur2Ac(oyl-L-Ala-D-isoglutaminyl-L-Lys-D-Ala-D-Ala)-di-trans,octa-cis-undecaprenyl diphosphate + L-glutamate + ADP + phosphate + H(+)</text>
        <dbReference type="Rhea" id="RHEA:57928"/>
        <dbReference type="ChEBI" id="CHEBI:15377"/>
        <dbReference type="ChEBI" id="CHEBI:15378"/>
        <dbReference type="ChEBI" id="CHEBI:29985"/>
        <dbReference type="ChEBI" id="CHEBI:30616"/>
        <dbReference type="ChEBI" id="CHEBI:43474"/>
        <dbReference type="ChEBI" id="CHEBI:58359"/>
        <dbReference type="ChEBI" id="CHEBI:60033"/>
        <dbReference type="ChEBI" id="CHEBI:62233"/>
        <dbReference type="ChEBI" id="CHEBI:456216"/>
        <dbReference type="EC" id="6.3.5.13"/>
    </reaction>
</comment>
<dbReference type="GO" id="GO:0071555">
    <property type="term" value="P:cell wall organization"/>
    <property type="evidence" value="ECO:0007669"/>
    <property type="project" value="UniProtKB-KW"/>
</dbReference>
<dbReference type="EMBL" id="ACZI02000001">
    <property type="protein sequence ID" value="ERG69396.1"/>
    <property type="molecule type" value="Genomic_DNA"/>
</dbReference>
<dbReference type="GO" id="GO:0009252">
    <property type="term" value="P:peptidoglycan biosynthetic process"/>
    <property type="evidence" value="ECO:0007669"/>
    <property type="project" value="UniProtKB-UniRule"/>
</dbReference>
<keyword evidence="2" id="KW-0573">Peptidoglycan synthesis</keyword>
<evidence type="ECO:0000313" key="4">
    <source>
        <dbReference type="EMBL" id="ERG69396.1"/>
    </source>
</evidence>
<keyword evidence="2" id="KW-0436">Ligase</keyword>
<dbReference type="EC" id="3.5.1.2" evidence="2"/>
<dbReference type="Gene3D" id="3.40.50.880">
    <property type="match status" value="1"/>
</dbReference>
<dbReference type="RefSeq" id="WP_021029992.1">
    <property type="nucleotide sequence ID" value="NZ_KI391953.1"/>
</dbReference>
<dbReference type="PANTHER" id="PTHR21343">
    <property type="entry name" value="DETHIOBIOTIN SYNTHETASE"/>
    <property type="match status" value="1"/>
</dbReference>
<sequence>MPEPRRGVVRVGLVLPDVMGTYGDSGNAVVLAQRAQMRGIPAEVVTITLDDPVPDSLDLYTIGGAEDVAQRLATEHLLAHQGLQRAVAKGAPVLAICAALQILGEWYELADGTKAAGVGLLDVTTHGRSGVRSIGEVVVKPLLAGLAEPITGFENHGGATVLGPEAQPLGKVKAGDGNAAGEPVEGAVQGSVISTYLHGPVLARNPELADLLLARALGVPKEELGPLDLPSVRLLRTERLAAPRRG</sequence>
<comment type="function">
    <text evidence="2">The lipid II isoglutaminyl synthase complex catalyzes the formation of alpha-D-isoglutamine in the cell wall lipid II stem peptide. The GatD subunit catalyzes the hydrolysis of glutamine to glutamate and ammonia. The resulting ammonia molecule is channeled to the active site of MurT.</text>
</comment>
<dbReference type="SUPFAM" id="SSF52317">
    <property type="entry name" value="Class I glutamine amidotransferase-like"/>
    <property type="match status" value="1"/>
</dbReference>
<evidence type="ECO:0000256" key="1">
    <source>
        <dbReference type="ARBA" id="ARBA00022962"/>
    </source>
</evidence>
<proteinExistence type="inferred from homology"/>
<dbReference type="STRING" id="679197.HMPREF9336_04092"/>
<evidence type="ECO:0000259" key="3">
    <source>
        <dbReference type="Pfam" id="PF07685"/>
    </source>
</evidence>
<dbReference type="CDD" id="cd01750">
    <property type="entry name" value="GATase1_CobQ"/>
    <property type="match status" value="1"/>
</dbReference>
<evidence type="ECO:0000256" key="2">
    <source>
        <dbReference type="HAMAP-Rule" id="MF_02213"/>
    </source>
</evidence>
<accession>U1LN84</accession>
<comment type="similarity">
    <text evidence="2">Belongs to the CobB/CobQ family. GatD subfamily.</text>
</comment>
<dbReference type="AlphaFoldDB" id="U1LN84"/>
<comment type="catalytic activity">
    <reaction evidence="2">
        <text>L-glutamine + H2O = L-glutamate + NH4(+)</text>
        <dbReference type="Rhea" id="RHEA:15889"/>
        <dbReference type="ChEBI" id="CHEBI:15377"/>
        <dbReference type="ChEBI" id="CHEBI:28938"/>
        <dbReference type="ChEBI" id="CHEBI:29985"/>
        <dbReference type="ChEBI" id="CHEBI:58359"/>
        <dbReference type="EC" id="3.5.1.2"/>
    </reaction>
</comment>
<keyword evidence="5" id="KW-1185">Reference proteome</keyword>
<organism evidence="4 5">
    <name type="scientific">Segniliparus rugosus (strain ATCC BAA-974 / DSM 45345 / CCUG 50838 / CIP 108380 / JCM 13579 / CDC 945)</name>
    <dbReference type="NCBI Taxonomy" id="679197"/>
    <lineage>
        <taxon>Bacteria</taxon>
        <taxon>Bacillati</taxon>
        <taxon>Actinomycetota</taxon>
        <taxon>Actinomycetes</taxon>
        <taxon>Mycobacteriales</taxon>
        <taxon>Segniliparaceae</taxon>
        <taxon>Segniliparus</taxon>
    </lineage>
</organism>
<dbReference type="InterPro" id="IPR043702">
    <property type="entry name" value="Lipid_II_synth_GatD"/>
</dbReference>
<dbReference type="GO" id="GO:0008360">
    <property type="term" value="P:regulation of cell shape"/>
    <property type="evidence" value="ECO:0007669"/>
    <property type="project" value="UniProtKB-KW"/>
</dbReference>
<dbReference type="PROSITE" id="PS51274">
    <property type="entry name" value="GATASE_COBBQ"/>
    <property type="match status" value="1"/>
</dbReference>
<keyword evidence="2" id="KW-0133">Cell shape</keyword>